<feature type="region of interest" description="Disordered" evidence="1">
    <location>
        <begin position="177"/>
        <end position="201"/>
    </location>
</feature>
<evidence type="ECO:0000313" key="2">
    <source>
        <dbReference type="EMBL" id="EJK53096.1"/>
    </source>
</evidence>
<organism evidence="2 3">
    <name type="scientific">Thalassiosira oceanica</name>
    <name type="common">Marine diatom</name>
    <dbReference type="NCBI Taxonomy" id="159749"/>
    <lineage>
        <taxon>Eukaryota</taxon>
        <taxon>Sar</taxon>
        <taxon>Stramenopiles</taxon>
        <taxon>Ochrophyta</taxon>
        <taxon>Bacillariophyta</taxon>
        <taxon>Coscinodiscophyceae</taxon>
        <taxon>Thalassiosirophycidae</taxon>
        <taxon>Thalassiosirales</taxon>
        <taxon>Thalassiosiraceae</taxon>
        <taxon>Thalassiosira</taxon>
    </lineage>
</organism>
<feature type="non-terminal residue" evidence="2">
    <location>
        <position position="1"/>
    </location>
</feature>
<dbReference type="AlphaFoldDB" id="K0RW72"/>
<protein>
    <submittedName>
        <fullName evidence="2">Uncharacterized protein</fullName>
    </submittedName>
</protein>
<evidence type="ECO:0000256" key="1">
    <source>
        <dbReference type="SAM" id="MobiDB-lite"/>
    </source>
</evidence>
<reference evidence="2 3" key="1">
    <citation type="journal article" date="2012" name="Genome Biol.">
        <title>Genome and low-iron response of an oceanic diatom adapted to chronic iron limitation.</title>
        <authorList>
            <person name="Lommer M."/>
            <person name="Specht M."/>
            <person name="Roy A.S."/>
            <person name="Kraemer L."/>
            <person name="Andreson R."/>
            <person name="Gutowska M.A."/>
            <person name="Wolf J."/>
            <person name="Bergner S.V."/>
            <person name="Schilhabel M.B."/>
            <person name="Klostermeier U.C."/>
            <person name="Beiko R.G."/>
            <person name="Rosenstiel P."/>
            <person name="Hippler M."/>
            <person name="Laroche J."/>
        </authorList>
    </citation>
    <scope>NUCLEOTIDE SEQUENCE [LARGE SCALE GENOMIC DNA]</scope>
    <source>
        <strain evidence="2 3">CCMP1005</strain>
    </source>
</reference>
<name>K0RW72_THAOC</name>
<keyword evidence="3" id="KW-1185">Reference proteome</keyword>
<evidence type="ECO:0000313" key="3">
    <source>
        <dbReference type="Proteomes" id="UP000266841"/>
    </source>
</evidence>
<feature type="region of interest" description="Disordered" evidence="1">
    <location>
        <begin position="1"/>
        <end position="36"/>
    </location>
</feature>
<accession>K0RW72</accession>
<sequence length="201" mass="20689">AEQVNGAGSLAPRDERGALGTMAGSTIGAAGANEDGLSALERRRRTMIAEGGRNRPGAWARRTTQRGGFSGAKVGLRRLDVVVSRVRGIVRAAPEEDGWEGVPERTCIPSPFFAGLLALGLPGGYGGFPGREDGTRTTPVAAAERSHLSAGLGGRQGKAPLSPLSRIRVPVLPIAPGASRSGLATLAPSRPWSPTGEDPRA</sequence>
<dbReference type="Proteomes" id="UP000266841">
    <property type="component" value="Unassembled WGS sequence"/>
</dbReference>
<gene>
    <name evidence="2" type="ORF">THAOC_27530</name>
</gene>
<proteinExistence type="predicted"/>
<dbReference type="EMBL" id="AGNL01038509">
    <property type="protein sequence ID" value="EJK53096.1"/>
    <property type="molecule type" value="Genomic_DNA"/>
</dbReference>
<comment type="caution">
    <text evidence="2">The sequence shown here is derived from an EMBL/GenBank/DDBJ whole genome shotgun (WGS) entry which is preliminary data.</text>
</comment>